<comment type="subcellular location">
    <subcellularLocation>
        <location evidence="1">Mitochondrion membrane</location>
        <topology evidence="1">Multi-pass membrane protein</topology>
    </subcellularLocation>
</comment>
<evidence type="ECO:0000256" key="6">
    <source>
        <dbReference type="ARBA" id="ARBA00022989"/>
    </source>
</evidence>
<gene>
    <name evidence="14" type="ORF">ANCDUO_10729</name>
</gene>
<keyword evidence="15" id="KW-1185">Reference proteome</keyword>
<evidence type="ECO:0000256" key="1">
    <source>
        <dbReference type="ARBA" id="ARBA00004225"/>
    </source>
</evidence>
<name>A0A0C2GD52_9BILA</name>
<dbReference type="GO" id="GO:0005524">
    <property type="term" value="F:ATP binding"/>
    <property type="evidence" value="ECO:0007669"/>
    <property type="project" value="UniProtKB-KW"/>
</dbReference>
<sequence length="397" mass="43871">MNQADNDAGNKAVDSLINYETVKFFNNEKFEADRYDHFLKKFEHASLKTTSSLALLNFTQNAIFSAGLIGVMYLAAHKISSGSVYREVRQGLVDMNTMFSLLTLKSKILERPNAKALAVKGNDITIRIEDVHFGYLPEKPILNGLTMIIPAGKKVAVVGGSGSGKSTLVRLLYRLYDADKGLISINGIDIHDLTLDSLRKSISVVPQDSVLFHDTIFYNLAYGNPAANRGEVLEASRLADLHCSVERMPEGYETIVGERGLKLSGGEKQRVAIARAILKDAPLIVYDEATSSLDAITEANIMRSLKEAVQQRTSLFIAHRLATIVDSDIIYVLDHGRVVESGSHVQLIARGGLYSQLWNSQNRLGIVPPKEEKKHDHNREILELDLDKCCGSSNCNR</sequence>
<dbReference type="InterPro" id="IPR011527">
    <property type="entry name" value="ABC1_TM_dom"/>
</dbReference>
<keyword evidence="5 14" id="KW-0067">ATP-binding</keyword>
<comment type="similarity">
    <text evidence="8">Belongs to the ABC transporter superfamily. ABCB family. Heavy Metal importer (TC 3.A.1.210) subfamily.</text>
</comment>
<dbReference type="Pfam" id="PF00005">
    <property type="entry name" value="ABC_tran"/>
    <property type="match status" value="1"/>
</dbReference>
<evidence type="ECO:0000259" key="12">
    <source>
        <dbReference type="PROSITE" id="PS50893"/>
    </source>
</evidence>
<protein>
    <recommendedName>
        <fullName evidence="9">Iron-sulfur clusters transporter ABCB7, mitochondrial</fullName>
    </recommendedName>
    <alternativeName>
        <fullName evidence="10">ATP-binding cassette sub-family B member 7, mitochondrial</fullName>
    </alternativeName>
</protein>
<dbReference type="InterPro" id="IPR036640">
    <property type="entry name" value="ABC1_TM_sf"/>
</dbReference>
<dbReference type="GO" id="GO:0006879">
    <property type="term" value="P:intracellular iron ion homeostasis"/>
    <property type="evidence" value="ECO:0007669"/>
    <property type="project" value="TreeGrafter"/>
</dbReference>
<dbReference type="GO" id="GO:0140359">
    <property type="term" value="F:ABC-type transporter activity"/>
    <property type="evidence" value="ECO:0007669"/>
    <property type="project" value="InterPro"/>
</dbReference>
<feature type="domain" description="ABC transporter" evidence="12">
    <location>
        <begin position="126"/>
        <end position="360"/>
    </location>
</feature>
<dbReference type="InterPro" id="IPR027417">
    <property type="entry name" value="P-loop_NTPase"/>
</dbReference>
<dbReference type="AlphaFoldDB" id="A0A0C2GD52"/>
<organism evidence="14 15">
    <name type="scientific">Ancylostoma duodenale</name>
    <dbReference type="NCBI Taxonomy" id="51022"/>
    <lineage>
        <taxon>Eukaryota</taxon>
        <taxon>Metazoa</taxon>
        <taxon>Ecdysozoa</taxon>
        <taxon>Nematoda</taxon>
        <taxon>Chromadorea</taxon>
        <taxon>Rhabditida</taxon>
        <taxon>Rhabditina</taxon>
        <taxon>Rhabditomorpha</taxon>
        <taxon>Strongyloidea</taxon>
        <taxon>Ancylostomatidae</taxon>
        <taxon>Ancylostomatinae</taxon>
        <taxon>Ancylostoma</taxon>
    </lineage>
</organism>
<dbReference type="InterPro" id="IPR039421">
    <property type="entry name" value="Type_1_exporter"/>
</dbReference>
<evidence type="ECO:0000256" key="2">
    <source>
        <dbReference type="ARBA" id="ARBA00022448"/>
    </source>
</evidence>
<dbReference type="GO" id="GO:0016887">
    <property type="term" value="F:ATP hydrolysis activity"/>
    <property type="evidence" value="ECO:0007669"/>
    <property type="project" value="InterPro"/>
</dbReference>
<feature type="domain" description="ABC transmembrane type-1" evidence="13">
    <location>
        <begin position="1"/>
        <end position="104"/>
    </location>
</feature>
<evidence type="ECO:0000256" key="5">
    <source>
        <dbReference type="ARBA" id="ARBA00022840"/>
    </source>
</evidence>
<evidence type="ECO:0000256" key="4">
    <source>
        <dbReference type="ARBA" id="ARBA00022741"/>
    </source>
</evidence>
<dbReference type="Gene3D" id="1.20.1560.10">
    <property type="entry name" value="ABC transporter type 1, transmembrane domain"/>
    <property type="match status" value="1"/>
</dbReference>
<dbReference type="OrthoDB" id="5849004at2759"/>
<reference evidence="14 15" key="1">
    <citation type="submission" date="2013-12" db="EMBL/GenBank/DDBJ databases">
        <title>Draft genome of the parsitic nematode Ancylostoma duodenale.</title>
        <authorList>
            <person name="Mitreva M."/>
        </authorList>
    </citation>
    <scope>NUCLEOTIDE SEQUENCE [LARGE SCALE GENOMIC DNA]</scope>
    <source>
        <strain evidence="14 15">Zhejiang</strain>
    </source>
</reference>
<dbReference type="PROSITE" id="PS50929">
    <property type="entry name" value="ABC_TM1F"/>
    <property type="match status" value="1"/>
</dbReference>
<evidence type="ECO:0000256" key="3">
    <source>
        <dbReference type="ARBA" id="ARBA00022692"/>
    </source>
</evidence>
<dbReference type="PANTHER" id="PTHR24221">
    <property type="entry name" value="ATP-BINDING CASSETTE SUB-FAMILY B"/>
    <property type="match status" value="1"/>
</dbReference>
<keyword evidence="4" id="KW-0547">Nucleotide-binding</keyword>
<evidence type="ECO:0000256" key="10">
    <source>
        <dbReference type="ARBA" id="ARBA00042945"/>
    </source>
</evidence>
<keyword evidence="6" id="KW-1133">Transmembrane helix</keyword>
<evidence type="ECO:0000256" key="7">
    <source>
        <dbReference type="ARBA" id="ARBA00023136"/>
    </source>
</evidence>
<accession>A0A0C2GD52</accession>
<keyword evidence="3" id="KW-0812">Transmembrane</keyword>
<evidence type="ECO:0000256" key="9">
    <source>
        <dbReference type="ARBA" id="ARBA00041016"/>
    </source>
</evidence>
<comment type="catalytic activity">
    <reaction evidence="11">
        <text>(glutathione)4[2Fe(III)-2S] cluster(in) + ATP + H2O = (glutathione)4[2Fe(III)-2S] cluster(out) + ADP + phosphate + H(+)</text>
        <dbReference type="Rhea" id="RHEA:67028"/>
        <dbReference type="ChEBI" id="CHEBI:15377"/>
        <dbReference type="ChEBI" id="CHEBI:15378"/>
        <dbReference type="ChEBI" id="CHEBI:30616"/>
        <dbReference type="ChEBI" id="CHEBI:43474"/>
        <dbReference type="ChEBI" id="CHEBI:167627"/>
        <dbReference type="ChEBI" id="CHEBI:456216"/>
    </reaction>
    <physiologicalReaction direction="left-to-right" evidence="11">
        <dbReference type="Rhea" id="RHEA:67029"/>
    </physiologicalReaction>
</comment>
<dbReference type="PANTHER" id="PTHR24221:SF402">
    <property type="entry name" value="IRON-SULFUR CLUSTERS TRANSPORTER ABCB7, MITOCHONDRIAL"/>
    <property type="match status" value="1"/>
</dbReference>
<keyword evidence="7" id="KW-0472">Membrane</keyword>
<dbReference type="InterPro" id="IPR017871">
    <property type="entry name" value="ABC_transporter-like_CS"/>
</dbReference>
<evidence type="ECO:0000259" key="13">
    <source>
        <dbReference type="PROSITE" id="PS50929"/>
    </source>
</evidence>
<evidence type="ECO:0000256" key="8">
    <source>
        <dbReference type="ARBA" id="ARBA00024363"/>
    </source>
</evidence>
<dbReference type="InterPro" id="IPR003593">
    <property type="entry name" value="AAA+_ATPase"/>
</dbReference>
<dbReference type="InterPro" id="IPR003439">
    <property type="entry name" value="ABC_transporter-like_ATP-bd"/>
</dbReference>
<dbReference type="FunFam" id="3.40.50.300:FF:000287">
    <property type="entry name" value="Multidrug ABC transporter ATP-binding protein"/>
    <property type="match status" value="1"/>
</dbReference>
<dbReference type="PROSITE" id="PS50893">
    <property type="entry name" value="ABC_TRANSPORTER_2"/>
    <property type="match status" value="1"/>
</dbReference>
<dbReference type="EMBL" id="KN732389">
    <property type="protein sequence ID" value="KIH59055.1"/>
    <property type="molecule type" value="Genomic_DNA"/>
</dbReference>
<dbReference type="Proteomes" id="UP000054047">
    <property type="component" value="Unassembled WGS sequence"/>
</dbReference>
<dbReference type="GO" id="GO:0005743">
    <property type="term" value="C:mitochondrial inner membrane"/>
    <property type="evidence" value="ECO:0007669"/>
    <property type="project" value="TreeGrafter"/>
</dbReference>
<dbReference type="SMART" id="SM00382">
    <property type="entry name" value="AAA"/>
    <property type="match status" value="1"/>
</dbReference>
<dbReference type="SUPFAM" id="SSF90123">
    <property type="entry name" value="ABC transporter transmembrane region"/>
    <property type="match status" value="1"/>
</dbReference>
<evidence type="ECO:0000313" key="15">
    <source>
        <dbReference type="Proteomes" id="UP000054047"/>
    </source>
</evidence>
<evidence type="ECO:0000313" key="14">
    <source>
        <dbReference type="EMBL" id="KIH59055.1"/>
    </source>
</evidence>
<dbReference type="Gene3D" id="3.40.50.300">
    <property type="entry name" value="P-loop containing nucleotide triphosphate hydrolases"/>
    <property type="match status" value="1"/>
</dbReference>
<keyword evidence="2" id="KW-0813">Transport</keyword>
<dbReference type="Pfam" id="PF00664">
    <property type="entry name" value="ABC_membrane"/>
    <property type="match status" value="1"/>
</dbReference>
<evidence type="ECO:0000256" key="11">
    <source>
        <dbReference type="ARBA" id="ARBA00048046"/>
    </source>
</evidence>
<proteinExistence type="inferred from homology"/>
<dbReference type="PROSITE" id="PS00211">
    <property type="entry name" value="ABC_TRANSPORTER_1"/>
    <property type="match status" value="1"/>
</dbReference>
<dbReference type="SUPFAM" id="SSF52540">
    <property type="entry name" value="P-loop containing nucleoside triphosphate hydrolases"/>
    <property type="match status" value="1"/>
</dbReference>